<accession>A0A6C0H2G3</accession>
<evidence type="ECO:0000313" key="1">
    <source>
        <dbReference type="EMBL" id="QHT74639.1"/>
    </source>
</evidence>
<protein>
    <submittedName>
        <fullName evidence="1">Uncharacterized protein</fullName>
    </submittedName>
</protein>
<proteinExistence type="predicted"/>
<dbReference type="EMBL" id="MN739853">
    <property type="protein sequence ID" value="QHT74639.1"/>
    <property type="molecule type" value="Genomic_DNA"/>
</dbReference>
<reference evidence="1" key="1">
    <citation type="journal article" date="2020" name="Nature">
        <title>Giant virus diversity and host interactions through global metagenomics.</title>
        <authorList>
            <person name="Schulz F."/>
            <person name="Roux S."/>
            <person name="Paez-Espino D."/>
            <person name="Jungbluth S."/>
            <person name="Walsh D.A."/>
            <person name="Denef V.J."/>
            <person name="McMahon K.D."/>
            <person name="Konstantinidis K.T."/>
            <person name="Eloe-Fadrosh E.A."/>
            <person name="Kyrpides N.C."/>
            <person name="Woyke T."/>
        </authorList>
    </citation>
    <scope>NUCLEOTIDE SEQUENCE</scope>
    <source>
        <strain evidence="1">GVMAG-M-3300023179-59</strain>
    </source>
</reference>
<name>A0A6C0H2G3_9ZZZZ</name>
<dbReference type="AlphaFoldDB" id="A0A6C0H2G3"/>
<organism evidence="1">
    <name type="scientific">viral metagenome</name>
    <dbReference type="NCBI Taxonomy" id="1070528"/>
    <lineage>
        <taxon>unclassified sequences</taxon>
        <taxon>metagenomes</taxon>
        <taxon>organismal metagenomes</taxon>
    </lineage>
</organism>
<sequence>MNKSVKKLTNVYLIMFEDKTNFLFVYNIVYNIQMEVKKGKYTFFITNNIETWNGVITGINYKIGGNIRDCVNISVQFDNNVAVSASIPHAMYDEECSLYEPLGRGEGSIIMIKTLLMHVKSLHPELKKIRFDDMSSIECATDEDLEKNRSRPIKKGTKLVPMPLYYLSIAYNGESWYEKYFRAVQEDITKQNAYRVRVDKMLNDITEKPTEYIDFLKITKVPMNIRVELENFYTNSKTYSEFFHLIPKQDRCRLLRPWIKEFMKYYLKGVFSNFDWEIQLSNIRGGSLSKTRKKQNKSEKKYYCPNGFNRNVNYLKDIGANVL</sequence>